<dbReference type="STRING" id="890420.SAMN05216226_105120"/>
<accession>A0A1G8UTR1</accession>
<gene>
    <name evidence="1" type="ORF">SAMN05216226_105120</name>
</gene>
<keyword evidence="2" id="KW-1185">Reference proteome</keyword>
<sequence>MTDSADSETVSVALDTELLAEIEGRYEDLGYGSIEAFFEQAAADAVRHPEFDRGDLRAMLTSEVDIQAERLSTSAEVTADIGVDEPSGDNAWDWLLTETAAVDLDRRDDYAQERIVTTLNDLVSGEWRNPTEDLESLADAPHDKLLIGPFRLGCRVDTQKQVLYVLRIRMRGE</sequence>
<evidence type="ECO:0000313" key="2">
    <source>
        <dbReference type="Proteomes" id="UP000198856"/>
    </source>
</evidence>
<dbReference type="RefSeq" id="WP_245683186.1">
    <property type="nucleotide sequence ID" value="NZ_FNFC01000005.1"/>
</dbReference>
<organism evidence="1 2">
    <name type="scientific">Halovenus aranensis</name>
    <dbReference type="NCBI Taxonomy" id="890420"/>
    <lineage>
        <taxon>Archaea</taxon>
        <taxon>Methanobacteriati</taxon>
        <taxon>Methanobacteriota</taxon>
        <taxon>Stenosarchaea group</taxon>
        <taxon>Halobacteria</taxon>
        <taxon>Halobacteriales</taxon>
        <taxon>Haloarculaceae</taxon>
        <taxon>Halovenus</taxon>
    </lineage>
</organism>
<evidence type="ECO:0008006" key="3">
    <source>
        <dbReference type="Google" id="ProtNLM"/>
    </source>
</evidence>
<protein>
    <recommendedName>
        <fullName evidence="3">Ribbon-helix-helix protein, copG family</fullName>
    </recommendedName>
</protein>
<dbReference type="InterPro" id="IPR035093">
    <property type="entry name" value="RelE/ParE_toxin_dom_sf"/>
</dbReference>
<reference evidence="1 2" key="1">
    <citation type="submission" date="2016-10" db="EMBL/GenBank/DDBJ databases">
        <authorList>
            <person name="de Groot N.N."/>
        </authorList>
    </citation>
    <scope>NUCLEOTIDE SEQUENCE [LARGE SCALE GENOMIC DNA]</scope>
    <source>
        <strain evidence="1 2">IBRC-M10015</strain>
    </source>
</reference>
<dbReference type="EMBL" id="FNFC01000005">
    <property type="protein sequence ID" value="SDJ57266.1"/>
    <property type="molecule type" value="Genomic_DNA"/>
</dbReference>
<name>A0A1G8UTR1_9EURY</name>
<proteinExistence type="predicted"/>
<dbReference type="SUPFAM" id="SSF143011">
    <property type="entry name" value="RelE-like"/>
    <property type="match status" value="1"/>
</dbReference>
<dbReference type="Gene3D" id="3.30.2310.20">
    <property type="entry name" value="RelE-like"/>
    <property type="match status" value="1"/>
</dbReference>
<dbReference type="Proteomes" id="UP000198856">
    <property type="component" value="Unassembled WGS sequence"/>
</dbReference>
<evidence type="ECO:0000313" key="1">
    <source>
        <dbReference type="EMBL" id="SDJ57266.1"/>
    </source>
</evidence>
<dbReference type="AlphaFoldDB" id="A0A1G8UTR1"/>